<dbReference type="PANTHER" id="PTHR33371:SF19">
    <property type="entry name" value="MCE-FAMILY PROTEIN MCE4A"/>
    <property type="match status" value="1"/>
</dbReference>
<reference evidence="4 5" key="1">
    <citation type="submission" date="2018-11" db="EMBL/GenBank/DDBJ databases">
        <authorList>
            <person name="Li F."/>
        </authorList>
    </citation>
    <scope>NUCLEOTIDE SEQUENCE [LARGE SCALE GENOMIC DNA]</scope>
    <source>
        <strain evidence="4 5">KIS18-7</strain>
    </source>
</reference>
<dbReference type="GO" id="GO:0051701">
    <property type="term" value="P:biological process involved in interaction with host"/>
    <property type="evidence" value="ECO:0007669"/>
    <property type="project" value="TreeGrafter"/>
</dbReference>
<keyword evidence="1" id="KW-0812">Transmembrane</keyword>
<dbReference type="AlphaFoldDB" id="A0A3N0DSN1"/>
<evidence type="ECO:0000313" key="5">
    <source>
        <dbReference type="Proteomes" id="UP000277094"/>
    </source>
</evidence>
<sequence>MGFEHHRSDHRVKALQAGVPARRLEAVGLLYVLVIALLVWVSIASYQHVFTDHVTVVVKARQAGQQLNVGGDVRMNGAIVGRVSAVDGGPNGVRVSLQIDSGDARRIPRDVVARILPTTLFGQKFVELSSSSTTAAGHLVNGSVIAEDRSAEAVELTDVLDDLDPVLRAVHPEQLSAALGGLADGLSGHGQDLADLLNAGGRYLGELNEQTPTFERDLALLQRVSGQYAVDAPDFLALLRNATVTSRSLTARPDTVSAFIAAVTGAATSGTSLVKANADRLAESAQLARPISELLAEYSPELVCTIGGFLQVEAESAKQIRNGSFQGHFTIGAQARGYTPADALVLGDLGTGPACRGLPVAPIPYGAVNLNDGAGDTSLAGLLMPGGAR</sequence>
<name>A0A3N0DSN1_9ACTN</name>
<dbReference type="InterPro" id="IPR024516">
    <property type="entry name" value="Mce_C"/>
</dbReference>
<evidence type="ECO:0000313" key="4">
    <source>
        <dbReference type="EMBL" id="RNL78393.1"/>
    </source>
</evidence>
<evidence type="ECO:0000256" key="1">
    <source>
        <dbReference type="SAM" id="Phobius"/>
    </source>
</evidence>
<evidence type="ECO:0000259" key="2">
    <source>
        <dbReference type="Pfam" id="PF02470"/>
    </source>
</evidence>
<gene>
    <name evidence="4" type="ORF">EFL95_04655</name>
</gene>
<dbReference type="Proteomes" id="UP000277094">
    <property type="component" value="Unassembled WGS sequence"/>
</dbReference>
<evidence type="ECO:0000259" key="3">
    <source>
        <dbReference type="Pfam" id="PF11887"/>
    </source>
</evidence>
<dbReference type="InterPro" id="IPR005693">
    <property type="entry name" value="Mce"/>
</dbReference>
<protein>
    <submittedName>
        <fullName evidence="4">MCE family protein</fullName>
    </submittedName>
</protein>
<feature type="domain" description="Mammalian cell entry C-terminal" evidence="3">
    <location>
        <begin position="137"/>
        <end position="319"/>
    </location>
</feature>
<dbReference type="Pfam" id="PF11887">
    <property type="entry name" value="Mce4_CUP1"/>
    <property type="match status" value="1"/>
</dbReference>
<proteinExistence type="predicted"/>
<dbReference type="InterPro" id="IPR052336">
    <property type="entry name" value="MlaD_Phospholipid_Transporter"/>
</dbReference>
<keyword evidence="1" id="KW-0472">Membrane</keyword>
<dbReference type="EMBL" id="RJSG01000002">
    <property type="protein sequence ID" value="RNL78393.1"/>
    <property type="molecule type" value="Genomic_DNA"/>
</dbReference>
<dbReference type="Pfam" id="PF02470">
    <property type="entry name" value="MlaD"/>
    <property type="match status" value="1"/>
</dbReference>
<comment type="caution">
    <text evidence="4">The sequence shown here is derived from an EMBL/GenBank/DDBJ whole genome shotgun (WGS) entry which is preliminary data.</text>
</comment>
<dbReference type="NCBIfam" id="TIGR00996">
    <property type="entry name" value="Mtu_fam_mce"/>
    <property type="match status" value="1"/>
</dbReference>
<keyword evidence="5" id="KW-1185">Reference proteome</keyword>
<dbReference type="InterPro" id="IPR003399">
    <property type="entry name" value="Mce/MlaD"/>
</dbReference>
<organism evidence="4 5">
    <name type="scientific">Nocardioides marmorisolisilvae</name>
    <dbReference type="NCBI Taxonomy" id="1542737"/>
    <lineage>
        <taxon>Bacteria</taxon>
        <taxon>Bacillati</taxon>
        <taxon>Actinomycetota</taxon>
        <taxon>Actinomycetes</taxon>
        <taxon>Propionibacteriales</taxon>
        <taxon>Nocardioidaceae</taxon>
        <taxon>Nocardioides</taxon>
    </lineage>
</organism>
<accession>A0A3N0DSN1</accession>
<dbReference type="GO" id="GO:0005576">
    <property type="term" value="C:extracellular region"/>
    <property type="evidence" value="ECO:0007669"/>
    <property type="project" value="TreeGrafter"/>
</dbReference>
<feature type="domain" description="Mce/MlaD" evidence="2">
    <location>
        <begin position="53"/>
        <end position="129"/>
    </location>
</feature>
<feature type="transmembrane region" description="Helical" evidence="1">
    <location>
        <begin position="26"/>
        <end position="46"/>
    </location>
</feature>
<dbReference type="OrthoDB" id="3460188at2"/>
<keyword evidence="1" id="KW-1133">Transmembrane helix</keyword>
<dbReference type="PANTHER" id="PTHR33371">
    <property type="entry name" value="INTERMEMBRANE PHOSPHOLIPID TRANSPORT SYSTEM BINDING PROTEIN MLAD-RELATED"/>
    <property type="match status" value="1"/>
</dbReference>